<organism evidence="2 3">
    <name type="scientific">Vibrio panuliri</name>
    <dbReference type="NCBI Taxonomy" id="1381081"/>
    <lineage>
        <taxon>Bacteria</taxon>
        <taxon>Pseudomonadati</taxon>
        <taxon>Pseudomonadota</taxon>
        <taxon>Gammaproteobacteria</taxon>
        <taxon>Vibrionales</taxon>
        <taxon>Vibrionaceae</taxon>
        <taxon>Vibrio</taxon>
    </lineage>
</organism>
<reference evidence="2 3" key="1">
    <citation type="submission" date="2016-09" db="EMBL/GenBank/DDBJ databases">
        <title>Genomic Taxonomy of the Vibrionaceae.</title>
        <authorList>
            <person name="Gonzalez-Castillo A."/>
            <person name="Gomez-Gil B."/>
            <person name="Enciso-Ibarra K."/>
        </authorList>
    </citation>
    <scope>NUCLEOTIDE SEQUENCE [LARGE SCALE GENOMIC DNA]</scope>
    <source>
        <strain evidence="2 3">CAIM 1902</strain>
    </source>
</reference>
<proteinExistence type="predicted"/>
<keyword evidence="1" id="KW-0812">Transmembrane</keyword>
<accession>A0ABX3FRQ6</accession>
<feature type="transmembrane region" description="Helical" evidence="1">
    <location>
        <begin position="33"/>
        <end position="51"/>
    </location>
</feature>
<evidence type="ECO:0000256" key="1">
    <source>
        <dbReference type="SAM" id="Phobius"/>
    </source>
</evidence>
<keyword evidence="1" id="KW-1133">Transmembrane helix</keyword>
<keyword evidence="1" id="KW-0472">Membrane</keyword>
<protein>
    <submittedName>
        <fullName evidence="2">Uncharacterized protein</fullName>
    </submittedName>
</protein>
<sequence length="78" mass="8715">MHNWSTNGEKVSSGFHAIHFLCNASVTIRPLEAGFFLALILLFINMVEYLCTTLTAVNNRDLANQTGQTCWVPTTEQI</sequence>
<dbReference type="Proteomes" id="UP000186039">
    <property type="component" value="Unassembled WGS sequence"/>
</dbReference>
<evidence type="ECO:0000313" key="2">
    <source>
        <dbReference type="EMBL" id="OLQ96465.1"/>
    </source>
</evidence>
<gene>
    <name evidence="2" type="ORF">BIY20_04500</name>
</gene>
<evidence type="ECO:0000313" key="3">
    <source>
        <dbReference type="Proteomes" id="UP000186039"/>
    </source>
</evidence>
<keyword evidence="3" id="KW-1185">Reference proteome</keyword>
<dbReference type="EMBL" id="MJMH01000011">
    <property type="protein sequence ID" value="OLQ96465.1"/>
    <property type="molecule type" value="Genomic_DNA"/>
</dbReference>
<comment type="caution">
    <text evidence="2">The sequence shown here is derived from an EMBL/GenBank/DDBJ whole genome shotgun (WGS) entry which is preliminary data.</text>
</comment>
<name>A0ABX3FRQ6_9VIBR</name>